<reference evidence="1" key="2">
    <citation type="submission" date="2020-06" db="EMBL/GenBank/DDBJ databases">
        <title>Helianthus annuus Genome sequencing and assembly Release 2.</title>
        <authorList>
            <person name="Gouzy J."/>
            <person name="Langlade N."/>
            <person name="Munos S."/>
        </authorList>
    </citation>
    <scope>NUCLEOTIDE SEQUENCE</scope>
    <source>
        <tissue evidence="1">Leaves</tissue>
    </source>
</reference>
<keyword evidence="1" id="KW-0378">Hydrolase</keyword>
<reference evidence="1" key="1">
    <citation type="journal article" date="2017" name="Nature">
        <title>The sunflower genome provides insights into oil metabolism, flowering and Asterid evolution.</title>
        <authorList>
            <person name="Badouin H."/>
            <person name="Gouzy J."/>
            <person name="Grassa C.J."/>
            <person name="Murat F."/>
            <person name="Staton S.E."/>
            <person name="Cottret L."/>
            <person name="Lelandais-Briere C."/>
            <person name="Owens G.L."/>
            <person name="Carrere S."/>
            <person name="Mayjonade B."/>
            <person name="Legrand L."/>
            <person name="Gill N."/>
            <person name="Kane N.C."/>
            <person name="Bowers J.E."/>
            <person name="Hubner S."/>
            <person name="Bellec A."/>
            <person name="Berard A."/>
            <person name="Berges H."/>
            <person name="Blanchet N."/>
            <person name="Boniface M.C."/>
            <person name="Brunel D."/>
            <person name="Catrice O."/>
            <person name="Chaidir N."/>
            <person name="Claudel C."/>
            <person name="Donnadieu C."/>
            <person name="Faraut T."/>
            <person name="Fievet G."/>
            <person name="Helmstetter N."/>
            <person name="King M."/>
            <person name="Knapp S.J."/>
            <person name="Lai Z."/>
            <person name="Le Paslier M.C."/>
            <person name="Lippi Y."/>
            <person name="Lorenzon L."/>
            <person name="Mandel J.R."/>
            <person name="Marage G."/>
            <person name="Marchand G."/>
            <person name="Marquand E."/>
            <person name="Bret-Mestries E."/>
            <person name="Morien E."/>
            <person name="Nambeesan S."/>
            <person name="Nguyen T."/>
            <person name="Pegot-Espagnet P."/>
            <person name="Pouilly N."/>
            <person name="Raftis F."/>
            <person name="Sallet E."/>
            <person name="Schiex T."/>
            <person name="Thomas J."/>
            <person name="Vandecasteele C."/>
            <person name="Vares D."/>
            <person name="Vear F."/>
            <person name="Vautrin S."/>
            <person name="Crespi M."/>
            <person name="Mangin B."/>
            <person name="Burke J.M."/>
            <person name="Salse J."/>
            <person name="Munos S."/>
            <person name="Vincourt P."/>
            <person name="Rieseberg L.H."/>
            <person name="Langlade N.B."/>
        </authorList>
    </citation>
    <scope>NUCLEOTIDE SEQUENCE</scope>
    <source>
        <tissue evidence="1">Leaves</tissue>
    </source>
</reference>
<dbReference type="Proteomes" id="UP000215914">
    <property type="component" value="Unassembled WGS sequence"/>
</dbReference>
<dbReference type="GO" id="GO:0016161">
    <property type="term" value="F:beta-amylase activity"/>
    <property type="evidence" value="ECO:0007669"/>
    <property type="project" value="UniProtKB-EC"/>
</dbReference>
<protein>
    <submittedName>
        <fullName evidence="1">Beta-amylase</fullName>
        <ecNumber evidence="1">3.2.1.2</ecNumber>
    </submittedName>
</protein>
<name>A0A9K3DM16_HELAN</name>
<gene>
    <name evidence="1" type="ORF">HanXRQr2_Chr16g0725211</name>
</gene>
<evidence type="ECO:0000313" key="1">
    <source>
        <dbReference type="EMBL" id="KAF5758077.1"/>
    </source>
</evidence>
<sequence>MKKCVLYLRKNPELFQADNWRRFVAFVKKMKMITLLMCYYGGTKIYHIRAIKLVIKIKFPKPYNT</sequence>
<evidence type="ECO:0000313" key="2">
    <source>
        <dbReference type="Proteomes" id="UP000215914"/>
    </source>
</evidence>
<accession>A0A9K3DM16</accession>
<keyword evidence="2" id="KW-1185">Reference proteome</keyword>
<dbReference type="Gramene" id="mRNA:HanXRQr2_Chr16g0725211">
    <property type="protein sequence ID" value="mRNA:HanXRQr2_Chr16g0725211"/>
    <property type="gene ID" value="HanXRQr2_Chr16g0725211"/>
</dbReference>
<comment type="caution">
    <text evidence="1">The sequence shown here is derived from an EMBL/GenBank/DDBJ whole genome shotgun (WGS) entry which is preliminary data.</text>
</comment>
<dbReference type="EC" id="3.2.1.2" evidence="1"/>
<dbReference type="EMBL" id="MNCJ02000331">
    <property type="protein sequence ID" value="KAF5758077.1"/>
    <property type="molecule type" value="Genomic_DNA"/>
</dbReference>
<proteinExistence type="predicted"/>
<organism evidence="1 2">
    <name type="scientific">Helianthus annuus</name>
    <name type="common">Common sunflower</name>
    <dbReference type="NCBI Taxonomy" id="4232"/>
    <lineage>
        <taxon>Eukaryota</taxon>
        <taxon>Viridiplantae</taxon>
        <taxon>Streptophyta</taxon>
        <taxon>Embryophyta</taxon>
        <taxon>Tracheophyta</taxon>
        <taxon>Spermatophyta</taxon>
        <taxon>Magnoliopsida</taxon>
        <taxon>eudicotyledons</taxon>
        <taxon>Gunneridae</taxon>
        <taxon>Pentapetalae</taxon>
        <taxon>asterids</taxon>
        <taxon>campanulids</taxon>
        <taxon>Asterales</taxon>
        <taxon>Asteraceae</taxon>
        <taxon>Asteroideae</taxon>
        <taxon>Heliantheae alliance</taxon>
        <taxon>Heliantheae</taxon>
        <taxon>Helianthus</taxon>
    </lineage>
</organism>
<keyword evidence="1" id="KW-0326">Glycosidase</keyword>
<dbReference type="AlphaFoldDB" id="A0A9K3DM16"/>